<reference evidence="2 3" key="1">
    <citation type="submission" date="2019-11" db="EMBL/GenBank/DDBJ databases">
        <title>Novel species isolated from a subtropical stream in China.</title>
        <authorList>
            <person name="Lu H."/>
        </authorList>
    </citation>
    <scope>NUCLEOTIDE SEQUENCE [LARGE SCALE GENOMIC DNA]</scope>
    <source>
        <strain evidence="2 3">FT80W</strain>
    </source>
</reference>
<organism evidence="2 3">
    <name type="scientific">Duganella guangzhouensis</name>
    <dbReference type="NCBI Taxonomy" id="2666084"/>
    <lineage>
        <taxon>Bacteria</taxon>
        <taxon>Pseudomonadati</taxon>
        <taxon>Pseudomonadota</taxon>
        <taxon>Betaproteobacteria</taxon>
        <taxon>Burkholderiales</taxon>
        <taxon>Oxalobacteraceae</taxon>
        <taxon>Telluria group</taxon>
        <taxon>Duganella</taxon>
    </lineage>
</organism>
<feature type="non-terminal residue" evidence="2">
    <location>
        <position position="117"/>
    </location>
</feature>
<dbReference type="EMBL" id="WKJK01000066">
    <property type="protein sequence ID" value="MRW94951.1"/>
    <property type="molecule type" value="Genomic_DNA"/>
</dbReference>
<gene>
    <name evidence="2" type="ORF">GJ699_33940</name>
</gene>
<dbReference type="Proteomes" id="UP000433309">
    <property type="component" value="Unassembled WGS sequence"/>
</dbReference>
<name>A0A6I2L9M0_9BURK</name>
<feature type="compositionally biased region" description="Polar residues" evidence="1">
    <location>
        <begin position="24"/>
        <end position="39"/>
    </location>
</feature>
<accession>A0A6I2L9M0</accession>
<dbReference type="RefSeq" id="WP_229262431.1">
    <property type="nucleotide sequence ID" value="NZ_WKJK01000066.1"/>
</dbReference>
<feature type="region of interest" description="Disordered" evidence="1">
    <location>
        <begin position="1"/>
        <end position="40"/>
    </location>
</feature>
<protein>
    <submittedName>
        <fullName evidence="2">Uncharacterized protein</fullName>
    </submittedName>
</protein>
<proteinExistence type="predicted"/>
<evidence type="ECO:0000313" key="3">
    <source>
        <dbReference type="Proteomes" id="UP000433309"/>
    </source>
</evidence>
<evidence type="ECO:0000256" key="1">
    <source>
        <dbReference type="SAM" id="MobiDB-lite"/>
    </source>
</evidence>
<sequence length="117" mass="10818">MPPGGQDAAGADRFTPLGKGSGANGNNACDTDTGTSVDSSLADGLIGLPSADTITPAIRRACAAAFTSPGTPACASCIDGNGAGLLRSRAAGPAAAATAAAAPLAAPPAPAACVVAA</sequence>
<keyword evidence="3" id="KW-1185">Reference proteome</keyword>
<comment type="caution">
    <text evidence="2">The sequence shown here is derived from an EMBL/GenBank/DDBJ whole genome shotgun (WGS) entry which is preliminary data.</text>
</comment>
<evidence type="ECO:0000313" key="2">
    <source>
        <dbReference type="EMBL" id="MRW94951.1"/>
    </source>
</evidence>
<dbReference type="AlphaFoldDB" id="A0A6I2L9M0"/>